<proteinExistence type="predicted"/>
<evidence type="ECO:0000256" key="1">
    <source>
        <dbReference type="ARBA" id="ARBA00023015"/>
    </source>
</evidence>
<dbReference type="InterPro" id="IPR046348">
    <property type="entry name" value="SIS_dom_sf"/>
</dbReference>
<evidence type="ECO:0000313" key="6">
    <source>
        <dbReference type="EMBL" id="QTF07819.1"/>
    </source>
</evidence>
<accession>A0ABX7UW30</accession>
<keyword evidence="2" id="KW-0238">DNA-binding</keyword>
<feature type="domain" description="SIS" evidence="5">
    <location>
        <begin position="141"/>
        <end position="285"/>
    </location>
</feature>
<dbReference type="PANTHER" id="PTHR30514">
    <property type="entry name" value="GLUCOKINASE"/>
    <property type="match status" value="1"/>
</dbReference>
<dbReference type="PANTHER" id="PTHR30514:SF20">
    <property type="entry name" value="TRANSCRIPTIONAL REGULATOR"/>
    <property type="match status" value="1"/>
</dbReference>
<evidence type="ECO:0000256" key="3">
    <source>
        <dbReference type="ARBA" id="ARBA00023163"/>
    </source>
</evidence>
<dbReference type="InterPro" id="IPR001347">
    <property type="entry name" value="SIS_dom"/>
</dbReference>
<dbReference type="CDD" id="cd05013">
    <property type="entry name" value="SIS_RpiR"/>
    <property type="match status" value="1"/>
</dbReference>
<dbReference type="Gene3D" id="3.40.50.10490">
    <property type="entry name" value="Glucose-6-phosphate isomerase like protein, domain 1"/>
    <property type="match status" value="1"/>
</dbReference>
<dbReference type="InterPro" id="IPR000281">
    <property type="entry name" value="HTH_RpiR"/>
</dbReference>
<dbReference type="RefSeq" id="WP_208230453.1">
    <property type="nucleotide sequence ID" value="NZ_CP050854.1"/>
</dbReference>
<dbReference type="InterPro" id="IPR009057">
    <property type="entry name" value="Homeodomain-like_sf"/>
</dbReference>
<keyword evidence="3" id="KW-0804">Transcription</keyword>
<dbReference type="PROSITE" id="PS51071">
    <property type="entry name" value="HTH_RPIR"/>
    <property type="match status" value="1"/>
</dbReference>
<feature type="domain" description="HTH rpiR-type" evidence="4">
    <location>
        <begin position="10"/>
        <end position="86"/>
    </location>
</feature>
<dbReference type="Pfam" id="PF01380">
    <property type="entry name" value="SIS"/>
    <property type="match status" value="1"/>
</dbReference>
<dbReference type="SUPFAM" id="SSF46689">
    <property type="entry name" value="Homeodomain-like"/>
    <property type="match status" value="1"/>
</dbReference>
<dbReference type="Proteomes" id="UP000671960">
    <property type="component" value="Chromosome"/>
</dbReference>
<evidence type="ECO:0000259" key="5">
    <source>
        <dbReference type="PROSITE" id="PS51464"/>
    </source>
</evidence>
<dbReference type="InterPro" id="IPR035472">
    <property type="entry name" value="RpiR-like_SIS"/>
</dbReference>
<sequence>MTTTSSSQLSSLQDDIRNRYDTLSKRLKQVARYMLDNSSSIPFDTIASIAEKANVPPSTLIRFANAFGFDGFNEMKQVFRQHMMEDTVSYTERARLFRQTAGKEADAPETPMEILSMFSMVNSLALQQLPGQIKEEELSRAVKLLANANTIYVIGLRRSFSIASYLTYALRHLERRAFLIDGLGGMFAEQLSMVQPDDVVIAISYSPYAQEVVELVSMGAKSGAKQIAITDSLVSPLAAFSEVCFVVREAQVDGFRSQISSMCLSQTLMLSLAMQSATHLSSDLNGTKKSG</sequence>
<name>A0ABX7UW30_9GAMM</name>
<dbReference type="InterPro" id="IPR036388">
    <property type="entry name" value="WH-like_DNA-bd_sf"/>
</dbReference>
<protein>
    <submittedName>
        <fullName evidence="6">MurR/RpiR family transcriptional regulator</fullName>
    </submittedName>
</protein>
<dbReference type="Pfam" id="PF01418">
    <property type="entry name" value="HTH_6"/>
    <property type="match status" value="1"/>
</dbReference>
<dbReference type="InterPro" id="IPR047640">
    <property type="entry name" value="RpiR-like"/>
</dbReference>
<evidence type="ECO:0000256" key="2">
    <source>
        <dbReference type="ARBA" id="ARBA00023125"/>
    </source>
</evidence>
<keyword evidence="7" id="KW-1185">Reference proteome</keyword>
<evidence type="ECO:0000259" key="4">
    <source>
        <dbReference type="PROSITE" id="PS51071"/>
    </source>
</evidence>
<dbReference type="PROSITE" id="PS51464">
    <property type="entry name" value="SIS"/>
    <property type="match status" value="1"/>
</dbReference>
<gene>
    <name evidence="6" type="ORF">HC231_07620</name>
</gene>
<organism evidence="6 7">
    <name type="scientific">Brenneria izadpanahii</name>
    <dbReference type="NCBI Taxonomy" id="2722756"/>
    <lineage>
        <taxon>Bacteria</taxon>
        <taxon>Pseudomonadati</taxon>
        <taxon>Pseudomonadota</taxon>
        <taxon>Gammaproteobacteria</taxon>
        <taxon>Enterobacterales</taxon>
        <taxon>Pectobacteriaceae</taxon>
        <taxon>Brenneria</taxon>
    </lineage>
</organism>
<dbReference type="EMBL" id="CP050854">
    <property type="protein sequence ID" value="QTF07819.1"/>
    <property type="molecule type" value="Genomic_DNA"/>
</dbReference>
<dbReference type="Gene3D" id="1.10.10.10">
    <property type="entry name" value="Winged helix-like DNA-binding domain superfamily/Winged helix DNA-binding domain"/>
    <property type="match status" value="1"/>
</dbReference>
<reference evidence="6 7" key="1">
    <citation type="submission" date="2020-03" db="EMBL/GenBank/DDBJ databases">
        <authorList>
            <person name="Bakhshi Ganjeh M."/>
        </authorList>
    </citation>
    <scope>NUCLEOTIDE SEQUENCE [LARGE SCALE GENOMIC DNA]</scope>
    <source>
        <strain evidence="7">Iran 50</strain>
    </source>
</reference>
<keyword evidence="1" id="KW-0805">Transcription regulation</keyword>
<evidence type="ECO:0000313" key="7">
    <source>
        <dbReference type="Proteomes" id="UP000671960"/>
    </source>
</evidence>
<dbReference type="SUPFAM" id="SSF53697">
    <property type="entry name" value="SIS domain"/>
    <property type="match status" value="1"/>
</dbReference>